<dbReference type="InterPro" id="IPR050958">
    <property type="entry name" value="Cell_Adh-Cytoskel_Orgn"/>
</dbReference>
<name>A0A9Q0BW06_9MUSC</name>
<dbReference type="GO" id="GO:0008046">
    <property type="term" value="F:axon guidance receptor activity"/>
    <property type="evidence" value="ECO:0007669"/>
    <property type="project" value="TreeGrafter"/>
</dbReference>
<dbReference type="InterPro" id="IPR003598">
    <property type="entry name" value="Ig_sub2"/>
</dbReference>
<keyword evidence="12" id="KW-1185">Reference proteome</keyword>
<dbReference type="Gene3D" id="2.60.40.10">
    <property type="entry name" value="Immunoglobulins"/>
    <property type="match status" value="3"/>
</dbReference>
<evidence type="ECO:0000313" key="11">
    <source>
        <dbReference type="EMBL" id="KAI8045874.1"/>
    </source>
</evidence>
<dbReference type="InterPro" id="IPR036179">
    <property type="entry name" value="Ig-like_dom_sf"/>
</dbReference>
<dbReference type="InterPro" id="IPR013783">
    <property type="entry name" value="Ig-like_fold"/>
</dbReference>
<keyword evidence="2" id="KW-1003">Cell membrane</keyword>
<keyword evidence="9" id="KW-0812">Transmembrane</keyword>
<dbReference type="InterPro" id="IPR003599">
    <property type="entry name" value="Ig_sub"/>
</dbReference>
<dbReference type="AlphaFoldDB" id="A0A9Q0BW06"/>
<dbReference type="GO" id="GO:0005886">
    <property type="term" value="C:plasma membrane"/>
    <property type="evidence" value="ECO:0007669"/>
    <property type="project" value="UniProtKB-SubCell"/>
</dbReference>
<keyword evidence="4 9" id="KW-0472">Membrane</keyword>
<evidence type="ECO:0000256" key="9">
    <source>
        <dbReference type="SAM" id="Phobius"/>
    </source>
</evidence>
<feature type="domain" description="Ig-like" evidence="10">
    <location>
        <begin position="228"/>
        <end position="312"/>
    </location>
</feature>
<dbReference type="Pfam" id="PF07679">
    <property type="entry name" value="I-set"/>
    <property type="match status" value="2"/>
</dbReference>
<comment type="subcellular location">
    <subcellularLocation>
        <location evidence="1">Cell membrane</location>
    </subcellularLocation>
</comment>
<feature type="transmembrane region" description="Helical" evidence="9">
    <location>
        <begin position="91"/>
        <end position="110"/>
    </location>
</feature>
<proteinExistence type="predicted"/>
<keyword evidence="6" id="KW-0325">Glycoprotein</keyword>
<dbReference type="Proteomes" id="UP001059596">
    <property type="component" value="Chromosome 3R"/>
</dbReference>
<keyword evidence="7" id="KW-0393">Immunoglobulin domain</keyword>
<protein>
    <recommendedName>
        <fullName evidence="10">Ig-like domain-containing protein</fullName>
    </recommendedName>
</protein>
<keyword evidence="5" id="KW-1015">Disulfide bond</keyword>
<evidence type="ECO:0000256" key="2">
    <source>
        <dbReference type="ARBA" id="ARBA00022475"/>
    </source>
</evidence>
<dbReference type="Pfam" id="PF13927">
    <property type="entry name" value="Ig_3"/>
    <property type="match status" value="1"/>
</dbReference>
<reference evidence="11" key="1">
    <citation type="journal article" date="2023" name="Genome Biol. Evol.">
        <title>Long-read-based Genome Assembly of Drosophila gunungcola Reveals Fewer Chemosensory Genes in Flower-breeding Species.</title>
        <authorList>
            <person name="Negi A."/>
            <person name="Liao B.Y."/>
            <person name="Yeh S.D."/>
        </authorList>
    </citation>
    <scope>NUCLEOTIDE SEQUENCE</scope>
    <source>
        <strain evidence="11">Sukarami</strain>
    </source>
</reference>
<keyword evidence="9" id="KW-1133">Transmembrane helix</keyword>
<evidence type="ECO:0000256" key="3">
    <source>
        <dbReference type="ARBA" id="ARBA00022737"/>
    </source>
</evidence>
<dbReference type="EMBL" id="JAMKOV010000001">
    <property type="protein sequence ID" value="KAI8045874.1"/>
    <property type="molecule type" value="Genomic_DNA"/>
</dbReference>
<sequence length="422" mass="46600">MSERQRHRQPSLSHGLWSSLSFGVCPVGSSQVDRFVVSECIKQPGPARTCQDLDLHPKRHRRSGHNDAAGIQRRPRISPQRRRKAKRTAMAHPRLFIGLFLGLAISLEVVHGGPVITQISKDVVARVGDNVEFNCTVEQVGQLSVSWAKRPSDTDTNSVVLSIRNILSLPDQRYSVTVSEGAASGTATYTFRIQNIEVSDMGPYECQVLVSATEKVTRKLSLQIKMPPVIAESTPKSTLVTEGQNLELTCHANGFPKPTISWAREHNAVMPAGGHLLSEPTLRIRSVHRMDRGGYYCIAENGEGQPDRRLVRVEVEFRPQIAVQRPKVAQMVSHGAELECTVQGYPAPTVVWHRNGVQLQSGRQHEVANTASSSETTTSVLRIESVSEEDFGDYYCNATNKLGHADARLHLFQTVIPVPSLS</sequence>
<evidence type="ECO:0000259" key="10">
    <source>
        <dbReference type="PROSITE" id="PS50835"/>
    </source>
</evidence>
<feature type="domain" description="Ig-like" evidence="10">
    <location>
        <begin position="319"/>
        <end position="400"/>
    </location>
</feature>
<dbReference type="FunFam" id="2.60.40.10:FF:000005">
    <property type="entry name" value="Neuronal cell adhesion molecule"/>
    <property type="match status" value="1"/>
</dbReference>
<evidence type="ECO:0000256" key="4">
    <source>
        <dbReference type="ARBA" id="ARBA00023136"/>
    </source>
</evidence>
<dbReference type="GO" id="GO:0050808">
    <property type="term" value="P:synapse organization"/>
    <property type="evidence" value="ECO:0007669"/>
    <property type="project" value="TreeGrafter"/>
</dbReference>
<dbReference type="PANTHER" id="PTHR45080:SF33">
    <property type="entry name" value="IG-LIKE DOMAIN-CONTAINING PROTEIN"/>
    <property type="match status" value="1"/>
</dbReference>
<dbReference type="SMART" id="SM00408">
    <property type="entry name" value="IGc2"/>
    <property type="match status" value="3"/>
</dbReference>
<dbReference type="GO" id="GO:0030424">
    <property type="term" value="C:axon"/>
    <property type="evidence" value="ECO:0007669"/>
    <property type="project" value="TreeGrafter"/>
</dbReference>
<evidence type="ECO:0000256" key="5">
    <source>
        <dbReference type="ARBA" id="ARBA00023157"/>
    </source>
</evidence>
<evidence type="ECO:0000256" key="8">
    <source>
        <dbReference type="SAM" id="MobiDB-lite"/>
    </source>
</evidence>
<accession>A0A9Q0BW06</accession>
<feature type="region of interest" description="Disordered" evidence="8">
    <location>
        <begin position="57"/>
        <end position="85"/>
    </location>
</feature>
<evidence type="ECO:0000256" key="6">
    <source>
        <dbReference type="ARBA" id="ARBA00023180"/>
    </source>
</evidence>
<evidence type="ECO:0000256" key="7">
    <source>
        <dbReference type="ARBA" id="ARBA00023319"/>
    </source>
</evidence>
<dbReference type="SUPFAM" id="SSF48726">
    <property type="entry name" value="Immunoglobulin"/>
    <property type="match status" value="3"/>
</dbReference>
<dbReference type="PROSITE" id="PS50835">
    <property type="entry name" value="IG_LIKE"/>
    <property type="match status" value="3"/>
</dbReference>
<dbReference type="InterPro" id="IPR013098">
    <property type="entry name" value="Ig_I-set"/>
</dbReference>
<feature type="domain" description="Ig-like" evidence="10">
    <location>
        <begin position="114"/>
        <end position="217"/>
    </location>
</feature>
<dbReference type="SMART" id="SM00409">
    <property type="entry name" value="IG"/>
    <property type="match status" value="3"/>
</dbReference>
<dbReference type="InterPro" id="IPR007110">
    <property type="entry name" value="Ig-like_dom"/>
</dbReference>
<dbReference type="GO" id="GO:0007156">
    <property type="term" value="P:homophilic cell adhesion via plasma membrane adhesion molecules"/>
    <property type="evidence" value="ECO:0007669"/>
    <property type="project" value="TreeGrafter"/>
</dbReference>
<organism evidence="11 12">
    <name type="scientific">Drosophila gunungcola</name>
    <name type="common">fruit fly</name>
    <dbReference type="NCBI Taxonomy" id="103775"/>
    <lineage>
        <taxon>Eukaryota</taxon>
        <taxon>Metazoa</taxon>
        <taxon>Ecdysozoa</taxon>
        <taxon>Arthropoda</taxon>
        <taxon>Hexapoda</taxon>
        <taxon>Insecta</taxon>
        <taxon>Pterygota</taxon>
        <taxon>Neoptera</taxon>
        <taxon>Endopterygota</taxon>
        <taxon>Diptera</taxon>
        <taxon>Brachycera</taxon>
        <taxon>Muscomorpha</taxon>
        <taxon>Ephydroidea</taxon>
        <taxon>Drosophilidae</taxon>
        <taxon>Drosophila</taxon>
        <taxon>Sophophora</taxon>
    </lineage>
</organism>
<evidence type="ECO:0000313" key="12">
    <source>
        <dbReference type="Proteomes" id="UP001059596"/>
    </source>
</evidence>
<dbReference type="CDD" id="cd00096">
    <property type="entry name" value="Ig"/>
    <property type="match status" value="1"/>
</dbReference>
<evidence type="ECO:0000256" key="1">
    <source>
        <dbReference type="ARBA" id="ARBA00004236"/>
    </source>
</evidence>
<gene>
    <name evidence="11" type="ORF">M5D96_002063</name>
</gene>
<feature type="compositionally biased region" description="Basic residues" evidence="8">
    <location>
        <begin position="73"/>
        <end position="85"/>
    </location>
</feature>
<keyword evidence="3" id="KW-0677">Repeat</keyword>
<dbReference type="FunFam" id="2.60.40.10:FF:000107">
    <property type="entry name" value="Myosin, light chain kinase a"/>
    <property type="match status" value="1"/>
</dbReference>
<comment type="caution">
    <text evidence="11">The sequence shown here is derived from an EMBL/GenBank/DDBJ whole genome shotgun (WGS) entry which is preliminary data.</text>
</comment>
<dbReference type="GO" id="GO:0043025">
    <property type="term" value="C:neuronal cell body"/>
    <property type="evidence" value="ECO:0007669"/>
    <property type="project" value="TreeGrafter"/>
</dbReference>
<dbReference type="PANTHER" id="PTHR45080">
    <property type="entry name" value="CONTACTIN 5"/>
    <property type="match status" value="1"/>
</dbReference>